<organism evidence="8 9">
    <name type="scientific">Alternaria alternata</name>
    <name type="common">Alternaria rot fungus</name>
    <name type="synonym">Torula alternata</name>
    <dbReference type="NCBI Taxonomy" id="5599"/>
    <lineage>
        <taxon>Eukaryota</taxon>
        <taxon>Fungi</taxon>
        <taxon>Dikarya</taxon>
        <taxon>Ascomycota</taxon>
        <taxon>Pezizomycotina</taxon>
        <taxon>Dothideomycetes</taxon>
        <taxon>Pleosporomycetidae</taxon>
        <taxon>Pleosporales</taxon>
        <taxon>Pleosporineae</taxon>
        <taxon>Pleosporaceae</taxon>
        <taxon>Alternaria</taxon>
        <taxon>Alternaria sect. Alternaria</taxon>
        <taxon>Alternaria alternata complex</taxon>
    </lineage>
</organism>
<dbReference type="GO" id="GO:0000978">
    <property type="term" value="F:RNA polymerase II cis-regulatory region sequence-specific DNA binding"/>
    <property type="evidence" value="ECO:0007669"/>
    <property type="project" value="TreeGrafter"/>
</dbReference>
<keyword evidence="4" id="KW-0238">DNA-binding</keyword>
<keyword evidence="1" id="KW-0479">Metal-binding</keyword>
<dbReference type="KEGG" id="aalt:CC77DRAFT_570606"/>
<evidence type="ECO:0000256" key="4">
    <source>
        <dbReference type="ARBA" id="ARBA00023125"/>
    </source>
</evidence>
<proteinExistence type="predicted"/>
<name>A0A177D3R5_ALTAL</name>
<protein>
    <recommendedName>
        <fullName evidence="7">Zn(2)-C6 fungal-type domain-containing protein</fullName>
    </recommendedName>
</protein>
<keyword evidence="3" id="KW-0805">Transcription regulation</keyword>
<dbReference type="InterPro" id="IPR036864">
    <property type="entry name" value="Zn2-C6_fun-type_DNA-bd_sf"/>
</dbReference>
<dbReference type="PROSITE" id="PS00463">
    <property type="entry name" value="ZN2_CY6_FUNGAL_1"/>
    <property type="match status" value="1"/>
</dbReference>
<dbReference type="VEuPathDB" id="FungiDB:CC77DRAFT_570606"/>
<dbReference type="PROSITE" id="PS50048">
    <property type="entry name" value="ZN2_CY6_FUNGAL_2"/>
    <property type="match status" value="1"/>
</dbReference>
<dbReference type="PANTHER" id="PTHR31944">
    <property type="entry name" value="HEME-RESPONSIVE ZINC FINGER TRANSCRIPTION FACTOR HAP1"/>
    <property type="match status" value="1"/>
</dbReference>
<dbReference type="GO" id="GO:0008270">
    <property type="term" value="F:zinc ion binding"/>
    <property type="evidence" value="ECO:0007669"/>
    <property type="project" value="InterPro"/>
</dbReference>
<dbReference type="SUPFAM" id="SSF57701">
    <property type="entry name" value="Zn2/Cys6 DNA-binding domain"/>
    <property type="match status" value="1"/>
</dbReference>
<keyword evidence="2" id="KW-0862">Zinc</keyword>
<evidence type="ECO:0000313" key="8">
    <source>
        <dbReference type="EMBL" id="OAG14325.1"/>
    </source>
</evidence>
<dbReference type="GO" id="GO:0001228">
    <property type="term" value="F:DNA-binding transcription activator activity, RNA polymerase II-specific"/>
    <property type="evidence" value="ECO:0007669"/>
    <property type="project" value="TreeGrafter"/>
</dbReference>
<dbReference type="GeneID" id="29117859"/>
<evidence type="ECO:0000256" key="2">
    <source>
        <dbReference type="ARBA" id="ARBA00022833"/>
    </source>
</evidence>
<dbReference type="SMART" id="SM00066">
    <property type="entry name" value="GAL4"/>
    <property type="match status" value="1"/>
</dbReference>
<dbReference type="STRING" id="5599.A0A177D3R5"/>
<dbReference type="Pfam" id="PF00172">
    <property type="entry name" value="Zn_clus"/>
    <property type="match status" value="1"/>
</dbReference>
<evidence type="ECO:0000256" key="1">
    <source>
        <dbReference type="ARBA" id="ARBA00022723"/>
    </source>
</evidence>
<sequence length="733" mass="82108">MTDFSRRRKRLAISCTLCRRRKIRCNREMPCNNCLRSKTGSCVYESEVSDKRPAPVHVTPIQPHNSNSTFMGAPSMLSSSSTTTPSVVSSQSSFEMDAMRARIAELEDKLSRTGSTTSSVFSPSASTPTSTHTVQTVSSFACTVDVIQDTRMPGGAAISRGIAHKNRVFGQSHWMNGFVMYRDIIEMMEPHLHMRSSNLVPKMQRVKSLARMVKSHRSPTWPTPPTRDFPPRHVCDDLVAGYLRTIETMYRVLHVPSFKRTYEHMWTSDPEPNMAFTMMFKLVLAIGAMIYDDKVSMRAEAVRWVFEAQTWLSSPFFKSQLGVQYLQISILLLLARELVDVGSELVWISAGAVFRAAVYIGLHKDPSQLPRTTVLEAEMRRRIWNTILELSLQMSMESGGPPFFSSDDYNTAPPGNFDDEQLLGLEPFAKADDVYTQTSISIALRKTLPARLAVLKFLNDIKSTGTYEETLRIDSDLRTAHKLLRRTIQAYTTSTTSCPSQFTLQAVEFVMQRYITCLHIPFFASALQDPVYAYSRKATVDSSLKIWSMACPASGENSYTPSETDLARMCRCTAGFFRMYTFHGATFLANEVRIRIQEDEDDLHASPLPLRNIVGDAADWYLRCIQAGETGIKGYLLLRLIGVWIDATKHNMSQSDLSALLVEASEQAAEVCIPILEALAGSQEPSSGTVGIGGIAMEDFNFQLSPEFTEDWDMLMSGTFNMDDIGSFDAFLS</sequence>
<reference evidence="8 9" key="1">
    <citation type="submission" date="2016-05" db="EMBL/GenBank/DDBJ databases">
        <title>Comparative analysis of secretome profiles of manganese(II)-oxidizing ascomycete fungi.</title>
        <authorList>
            <consortium name="DOE Joint Genome Institute"/>
            <person name="Zeiner C.A."/>
            <person name="Purvine S.O."/>
            <person name="Zink E.M."/>
            <person name="Wu S."/>
            <person name="Pasa-Tolic L."/>
            <person name="Chaput D.L."/>
            <person name="Haridas S."/>
            <person name="Grigoriev I.V."/>
            <person name="Santelli C.M."/>
            <person name="Hansel C.M."/>
        </authorList>
    </citation>
    <scope>NUCLEOTIDE SEQUENCE [LARGE SCALE GENOMIC DNA]</scope>
    <source>
        <strain evidence="8 9">SRC1lrK2f</strain>
    </source>
</reference>
<feature type="domain" description="Zn(2)-C6 fungal-type" evidence="7">
    <location>
        <begin position="14"/>
        <end position="44"/>
    </location>
</feature>
<evidence type="ECO:0000259" key="7">
    <source>
        <dbReference type="PROSITE" id="PS50048"/>
    </source>
</evidence>
<dbReference type="OMA" id="TWISEPE"/>
<dbReference type="SMART" id="SM00906">
    <property type="entry name" value="Fungal_trans"/>
    <property type="match status" value="1"/>
</dbReference>
<dbReference type="InterPro" id="IPR007219">
    <property type="entry name" value="XnlR_reg_dom"/>
</dbReference>
<evidence type="ECO:0000256" key="3">
    <source>
        <dbReference type="ARBA" id="ARBA00023015"/>
    </source>
</evidence>
<evidence type="ECO:0000256" key="5">
    <source>
        <dbReference type="ARBA" id="ARBA00023163"/>
    </source>
</evidence>
<dbReference type="CDD" id="cd12148">
    <property type="entry name" value="fungal_TF_MHR"/>
    <property type="match status" value="1"/>
</dbReference>
<dbReference type="RefSeq" id="XP_018379746.1">
    <property type="nucleotide sequence ID" value="XM_018532265.1"/>
</dbReference>
<keyword evidence="6" id="KW-0539">Nucleus</keyword>
<gene>
    <name evidence="8" type="ORF">CC77DRAFT_570606</name>
</gene>
<evidence type="ECO:0000313" key="9">
    <source>
        <dbReference type="Proteomes" id="UP000077248"/>
    </source>
</evidence>
<dbReference type="InterPro" id="IPR001138">
    <property type="entry name" value="Zn2Cys6_DnaBD"/>
</dbReference>
<keyword evidence="5" id="KW-0804">Transcription</keyword>
<dbReference type="Proteomes" id="UP000077248">
    <property type="component" value="Unassembled WGS sequence"/>
</dbReference>
<dbReference type="InterPro" id="IPR051430">
    <property type="entry name" value="Fungal_TF_Env_Response"/>
</dbReference>
<dbReference type="Gene3D" id="4.10.240.10">
    <property type="entry name" value="Zn(2)-C6 fungal-type DNA-binding domain"/>
    <property type="match status" value="1"/>
</dbReference>
<dbReference type="GO" id="GO:0006351">
    <property type="term" value="P:DNA-templated transcription"/>
    <property type="evidence" value="ECO:0007669"/>
    <property type="project" value="InterPro"/>
</dbReference>
<dbReference type="CDD" id="cd00067">
    <property type="entry name" value="GAL4"/>
    <property type="match status" value="1"/>
</dbReference>
<evidence type="ECO:0000256" key="6">
    <source>
        <dbReference type="ARBA" id="ARBA00023242"/>
    </source>
</evidence>
<dbReference type="EMBL" id="KV441501">
    <property type="protein sequence ID" value="OAG14325.1"/>
    <property type="molecule type" value="Genomic_DNA"/>
</dbReference>
<dbReference type="Pfam" id="PF04082">
    <property type="entry name" value="Fungal_trans"/>
    <property type="match status" value="1"/>
</dbReference>
<accession>A0A177D3R5</accession>
<dbReference type="GO" id="GO:0005634">
    <property type="term" value="C:nucleus"/>
    <property type="evidence" value="ECO:0007669"/>
    <property type="project" value="TreeGrafter"/>
</dbReference>
<dbReference type="PANTHER" id="PTHR31944:SF131">
    <property type="entry name" value="HEME-RESPONSIVE ZINC FINGER TRANSCRIPTION FACTOR HAP1"/>
    <property type="match status" value="1"/>
</dbReference>
<dbReference type="AlphaFoldDB" id="A0A177D3R5"/>
<keyword evidence="9" id="KW-1185">Reference proteome</keyword>